<protein>
    <recommendedName>
        <fullName evidence="3">F-box domain-containing protein</fullName>
    </recommendedName>
</protein>
<dbReference type="Proteomes" id="UP000751190">
    <property type="component" value="Unassembled WGS sequence"/>
</dbReference>
<evidence type="ECO:0008006" key="3">
    <source>
        <dbReference type="Google" id="ProtNLM"/>
    </source>
</evidence>
<organism evidence="1 2">
    <name type="scientific">Diacronema lutheri</name>
    <name type="common">Unicellular marine alga</name>
    <name type="synonym">Monochrysis lutheri</name>
    <dbReference type="NCBI Taxonomy" id="2081491"/>
    <lineage>
        <taxon>Eukaryota</taxon>
        <taxon>Haptista</taxon>
        <taxon>Haptophyta</taxon>
        <taxon>Pavlovophyceae</taxon>
        <taxon>Pavlovales</taxon>
        <taxon>Pavlovaceae</taxon>
        <taxon>Diacronema</taxon>
    </lineage>
</organism>
<evidence type="ECO:0000313" key="1">
    <source>
        <dbReference type="EMBL" id="KAG8469459.1"/>
    </source>
</evidence>
<dbReference type="EMBL" id="JAGTXO010000002">
    <property type="protein sequence ID" value="KAG8469459.1"/>
    <property type="molecule type" value="Genomic_DNA"/>
</dbReference>
<dbReference type="SUPFAM" id="SSF81383">
    <property type="entry name" value="F-box domain"/>
    <property type="match status" value="1"/>
</dbReference>
<proteinExistence type="predicted"/>
<keyword evidence="2" id="KW-1185">Reference proteome</keyword>
<name>A0A8J5Y158_DIALT</name>
<sequence>MAAHRAATRYGGHRPSGGLLALPPDLLAHALSLLPSVADFSAAARTCRVLRSDGVVERAVRLRLARARVRVPDCLPPGEVSWLAALLWLEVRARHGERCVVGAGAWHSAAVDARGVLHV</sequence>
<dbReference type="InterPro" id="IPR036047">
    <property type="entry name" value="F-box-like_dom_sf"/>
</dbReference>
<reference evidence="1" key="1">
    <citation type="submission" date="2021-05" db="EMBL/GenBank/DDBJ databases">
        <title>The genome of the haptophyte Pavlova lutheri (Diacronema luteri, Pavlovales) - a model for lipid biosynthesis in eukaryotic algae.</title>
        <authorList>
            <person name="Hulatt C.J."/>
            <person name="Posewitz M.C."/>
        </authorList>
    </citation>
    <scope>NUCLEOTIDE SEQUENCE</scope>
    <source>
        <strain evidence="1">NIVA-4/92</strain>
    </source>
</reference>
<accession>A0A8J5Y158</accession>
<dbReference type="AlphaFoldDB" id="A0A8J5Y158"/>
<evidence type="ECO:0000313" key="2">
    <source>
        <dbReference type="Proteomes" id="UP000751190"/>
    </source>
</evidence>
<gene>
    <name evidence="1" type="ORF">KFE25_005914</name>
</gene>
<comment type="caution">
    <text evidence="1">The sequence shown here is derived from an EMBL/GenBank/DDBJ whole genome shotgun (WGS) entry which is preliminary data.</text>
</comment>